<comment type="caution">
    <text evidence="2">The sequence shown here is derived from an EMBL/GenBank/DDBJ whole genome shotgun (WGS) entry which is preliminary data.</text>
</comment>
<evidence type="ECO:0000259" key="1">
    <source>
        <dbReference type="Pfam" id="PF01551"/>
    </source>
</evidence>
<reference evidence="2 3" key="1">
    <citation type="submission" date="2019-05" db="EMBL/GenBank/DDBJ databases">
        <authorList>
            <person name="Lee S.D."/>
        </authorList>
    </citation>
    <scope>NUCLEOTIDE SEQUENCE [LARGE SCALE GENOMIC DNA]</scope>
    <source>
        <strain evidence="2 3">YC2-7</strain>
    </source>
</reference>
<accession>A0A848KGP1</accession>
<dbReference type="InterPro" id="IPR016047">
    <property type="entry name" value="M23ase_b-sheet_dom"/>
</dbReference>
<organism evidence="2 3">
    <name type="scientific">Antrihabitans stalactiti</name>
    <dbReference type="NCBI Taxonomy" id="2584121"/>
    <lineage>
        <taxon>Bacteria</taxon>
        <taxon>Bacillati</taxon>
        <taxon>Actinomycetota</taxon>
        <taxon>Actinomycetes</taxon>
        <taxon>Mycobacteriales</taxon>
        <taxon>Nocardiaceae</taxon>
        <taxon>Antrihabitans</taxon>
    </lineage>
</organism>
<evidence type="ECO:0000313" key="3">
    <source>
        <dbReference type="Proteomes" id="UP000535543"/>
    </source>
</evidence>
<dbReference type="InterPro" id="IPR011055">
    <property type="entry name" value="Dup_hybrid_motif"/>
</dbReference>
<dbReference type="PANTHER" id="PTHR21666">
    <property type="entry name" value="PEPTIDASE-RELATED"/>
    <property type="match status" value="1"/>
</dbReference>
<reference evidence="2 3" key="2">
    <citation type="submission" date="2020-06" db="EMBL/GenBank/DDBJ databases">
        <title>Antribacter stalactiti gen. nov., sp. nov., a new member of the family Nacardiaceae isolated from a cave.</title>
        <authorList>
            <person name="Kim I.S."/>
        </authorList>
    </citation>
    <scope>NUCLEOTIDE SEQUENCE [LARGE SCALE GENOMIC DNA]</scope>
    <source>
        <strain evidence="2 3">YC2-7</strain>
    </source>
</reference>
<dbReference type="Pfam" id="PF01551">
    <property type="entry name" value="Peptidase_M23"/>
    <property type="match status" value="1"/>
</dbReference>
<evidence type="ECO:0000313" key="2">
    <source>
        <dbReference type="EMBL" id="NMN97341.1"/>
    </source>
</evidence>
<feature type="domain" description="M23ase beta-sheet core" evidence="1">
    <location>
        <begin position="127"/>
        <end position="222"/>
    </location>
</feature>
<protein>
    <submittedName>
        <fullName evidence="2">M23 family metallopeptidase</fullName>
    </submittedName>
</protein>
<dbReference type="Gene3D" id="2.70.70.10">
    <property type="entry name" value="Glucose Permease (Domain IIA)"/>
    <property type="match status" value="1"/>
</dbReference>
<dbReference type="CDD" id="cd12797">
    <property type="entry name" value="M23_peptidase"/>
    <property type="match status" value="1"/>
</dbReference>
<gene>
    <name evidence="2" type="ORF">FGL95_20095</name>
</gene>
<sequence length="238" mass="24936">MFEIVSLPNRIHAKSSIADCEPTTNRAARRRTTRRVLAASVAVSAMLGASSATALPLSEQDVKAAEAAAPVDETVLRADQTDWVAWKAGKVAEEAKAALEAEARRPHAVQPTAGILTSTFGQRWGAMHAGIDLAGPIGTPIVSAADGTVIEAGPASGFGLWVRVQQDDGTIAVYGHVNEMMVAAGQKVRAGDLIATIGNRGQSTGPHLHFEIWAPDGTKTDPLIWLVQRGIQLIAPAA</sequence>
<name>A0A848KGP1_9NOCA</name>
<dbReference type="RefSeq" id="WP_206072128.1">
    <property type="nucleotide sequence ID" value="NZ_VCQU01000007.1"/>
</dbReference>
<dbReference type="PANTHER" id="PTHR21666:SF270">
    <property type="entry name" value="MUREIN HYDROLASE ACTIVATOR ENVC"/>
    <property type="match status" value="1"/>
</dbReference>
<dbReference type="GO" id="GO:0004222">
    <property type="term" value="F:metalloendopeptidase activity"/>
    <property type="evidence" value="ECO:0007669"/>
    <property type="project" value="TreeGrafter"/>
</dbReference>
<dbReference type="SUPFAM" id="SSF51261">
    <property type="entry name" value="Duplicated hybrid motif"/>
    <property type="match status" value="1"/>
</dbReference>
<dbReference type="Proteomes" id="UP000535543">
    <property type="component" value="Unassembled WGS sequence"/>
</dbReference>
<dbReference type="EMBL" id="VCQU01000007">
    <property type="protein sequence ID" value="NMN97341.1"/>
    <property type="molecule type" value="Genomic_DNA"/>
</dbReference>
<dbReference type="AlphaFoldDB" id="A0A848KGP1"/>
<proteinExistence type="predicted"/>
<dbReference type="InterPro" id="IPR050570">
    <property type="entry name" value="Cell_wall_metabolism_enzyme"/>
</dbReference>
<keyword evidence="3" id="KW-1185">Reference proteome</keyword>